<reference evidence="18" key="1">
    <citation type="submission" date="2022-11" db="UniProtKB">
        <authorList>
            <consortium name="WormBaseParasite"/>
        </authorList>
    </citation>
    <scope>IDENTIFICATION</scope>
</reference>
<keyword evidence="5" id="KW-1003">Cell membrane</keyword>
<feature type="transmembrane region" description="Helical" evidence="15">
    <location>
        <begin position="266"/>
        <end position="289"/>
    </location>
</feature>
<comment type="caution">
    <text evidence="15">Lacks conserved residue(s) required for the propagation of feature annotation.</text>
</comment>
<evidence type="ECO:0000256" key="4">
    <source>
        <dbReference type="ARBA" id="ARBA00022448"/>
    </source>
</evidence>
<evidence type="ECO:0000256" key="11">
    <source>
        <dbReference type="ARBA" id="ARBA00023136"/>
    </source>
</evidence>
<dbReference type="GO" id="GO:0005886">
    <property type="term" value="C:plasma membrane"/>
    <property type="evidence" value="ECO:0007669"/>
    <property type="project" value="UniProtKB-SubCell"/>
</dbReference>
<keyword evidence="6 15" id="KW-0812">Transmembrane</keyword>
<dbReference type="Pfam" id="PF07947">
    <property type="entry name" value="YhhN"/>
    <property type="match status" value="1"/>
</dbReference>
<feature type="compositionally biased region" description="Basic and acidic residues" evidence="16">
    <location>
        <begin position="709"/>
        <end position="722"/>
    </location>
</feature>
<comment type="similarity">
    <text evidence="15">Belongs to the pannexin family.</text>
</comment>
<keyword evidence="8" id="KW-0965">Cell junction</keyword>
<dbReference type="GO" id="GO:0034220">
    <property type="term" value="P:monoatomic ion transmembrane transport"/>
    <property type="evidence" value="ECO:0007669"/>
    <property type="project" value="UniProtKB-KW"/>
</dbReference>
<evidence type="ECO:0000256" key="13">
    <source>
        <dbReference type="ARBA" id="ARBA00049458"/>
    </source>
</evidence>
<evidence type="ECO:0000256" key="3">
    <source>
        <dbReference type="ARBA" id="ARBA00007375"/>
    </source>
</evidence>
<feature type="transmembrane region" description="Helical" evidence="15">
    <location>
        <begin position="359"/>
        <end position="379"/>
    </location>
</feature>
<dbReference type="Proteomes" id="UP000887572">
    <property type="component" value="Unplaced"/>
</dbReference>
<keyword evidence="11 15" id="KW-0472">Membrane</keyword>
<keyword evidence="10 15" id="KW-0406">Ion transport</keyword>
<evidence type="ECO:0000256" key="1">
    <source>
        <dbReference type="ARBA" id="ARBA00004610"/>
    </source>
</evidence>
<dbReference type="WBParaSite" id="Gr19_v10_g8203.t3">
    <property type="protein sequence ID" value="Gr19_v10_g8203.t3"/>
    <property type="gene ID" value="Gr19_v10_g8203"/>
</dbReference>
<dbReference type="PANTHER" id="PTHR11893">
    <property type="entry name" value="INNEXIN"/>
    <property type="match status" value="1"/>
</dbReference>
<dbReference type="GO" id="GO:0047408">
    <property type="term" value="F:alkenylglycerophosphocholine hydrolase activity"/>
    <property type="evidence" value="ECO:0007669"/>
    <property type="project" value="UniProtKB-EC"/>
</dbReference>
<evidence type="ECO:0000256" key="12">
    <source>
        <dbReference type="ARBA" id="ARBA00023303"/>
    </source>
</evidence>
<evidence type="ECO:0000256" key="14">
    <source>
        <dbReference type="ARBA" id="ARBA00049560"/>
    </source>
</evidence>
<protein>
    <recommendedName>
        <fullName evidence="15">Innexin</fullName>
    </recommendedName>
</protein>
<evidence type="ECO:0000256" key="6">
    <source>
        <dbReference type="ARBA" id="ARBA00022692"/>
    </source>
</evidence>
<dbReference type="InterPro" id="IPR000990">
    <property type="entry name" value="Innexin"/>
</dbReference>
<comment type="similarity">
    <text evidence="3">Belongs to the TMEM86 family.</text>
</comment>
<evidence type="ECO:0000256" key="5">
    <source>
        <dbReference type="ARBA" id="ARBA00022475"/>
    </source>
</evidence>
<comment type="catalytic activity">
    <reaction evidence="13">
        <text>a 1-O-(1Z-alkenyl)-sn-glycero-3-phosphoethanolamine + H2O = a 2,3-saturated aldehyde + sn-glycero-3-phosphoethanolamine</text>
        <dbReference type="Rhea" id="RHEA:16905"/>
        <dbReference type="ChEBI" id="CHEBI:15377"/>
        <dbReference type="ChEBI" id="CHEBI:73359"/>
        <dbReference type="ChEBI" id="CHEBI:77288"/>
        <dbReference type="ChEBI" id="CHEBI:143890"/>
        <dbReference type="EC" id="3.3.2.2"/>
    </reaction>
</comment>
<feature type="transmembrane region" description="Helical" evidence="15">
    <location>
        <begin position="474"/>
        <end position="497"/>
    </location>
</feature>
<feature type="transmembrane region" description="Helical" evidence="15">
    <location>
        <begin position="175"/>
        <end position="199"/>
    </location>
</feature>
<keyword evidence="9 15" id="KW-1133">Transmembrane helix</keyword>
<evidence type="ECO:0000313" key="17">
    <source>
        <dbReference type="Proteomes" id="UP000887572"/>
    </source>
</evidence>
<name>A0A914I7G0_GLORO</name>
<feature type="transmembrane region" description="Helical" evidence="15">
    <location>
        <begin position="416"/>
        <end position="436"/>
    </location>
</feature>
<gene>
    <name evidence="15" type="primary">inx</name>
</gene>
<dbReference type="PRINTS" id="PR01262">
    <property type="entry name" value="INNEXIN"/>
</dbReference>
<dbReference type="PROSITE" id="PS51013">
    <property type="entry name" value="PANNEXIN"/>
    <property type="match status" value="1"/>
</dbReference>
<evidence type="ECO:0000256" key="2">
    <source>
        <dbReference type="ARBA" id="ARBA00004651"/>
    </source>
</evidence>
<keyword evidence="17" id="KW-1185">Reference proteome</keyword>
<keyword evidence="4 15" id="KW-0813">Transport</keyword>
<evidence type="ECO:0000256" key="9">
    <source>
        <dbReference type="ARBA" id="ARBA00022989"/>
    </source>
</evidence>
<dbReference type="Pfam" id="PF00876">
    <property type="entry name" value="Innexin"/>
    <property type="match status" value="1"/>
</dbReference>
<evidence type="ECO:0000256" key="10">
    <source>
        <dbReference type="ARBA" id="ARBA00023065"/>
    </source>
</evidence>
<comment type="subcellular location">
    <subcellularLocation>
        <location evidence="1">Cell junction</location>
        <location evidence="1">Gap junction</location>
    </subcellularLocation>
    <subcellularLocation>
        <location evidence="2 15">Cell membrane</location>
        <topology evidence="2 15">Multi-pass membrane protein</topology>
    </subcellularLocation>
</comment>
<dbReference type="GO" id="GO:0005921">
    <property type="term" value="C:gap junction"/>
    <property type="evidence" value="ECO:0007669"/>
    <property type="project" value="UniProtKB-SubCell"/>
</dbReference>
<sequence>MLQQLASFNIIPPRIKLDEFVDRLCYRYTPMLLALFMFITGTVDYLGKPISCMLPNEYSEAWVYYVHQYCYVSGTYVKDYMHIEDSSQPYRISVHYYQWVPFVVIAQALLIRLPFFFWRLGQRIHDVDFNHVNELCWDARLSSGEKREKNLNEVSDFIFQTAKARGGGLGCWACFMYLIFKLMNIVLIGAQLFFLTYFVGYKDWRWGIKLAMSTWQNNGWQEQFTYFPRISYCEYGRDFLGHADGGLLSEVRCVLSVNMINEKMFLFLYFWYFALIFLAFFNTFFYILVPTKVDGWSVRQFEDELLGLDGLLLMRFVRQNSGPLVAGEVGARLYENLHRTDSKNEDELDVELAGSMNNWGFNTVSSLPILCLALFVNFGWYSVKRTHRQRYLLVASLLAAAGGDFVISIRENIEPSFALSALFFAAAHILYMAFLLPFLRHPFVPLTLCCAAYVVVMNYAFLLPHVVTHPFSTLVLMTYSVVLTTAFIISGSLMFVGTHFQPPLQKSNVMHFVGFCFFYLSDTLLLLEHADVKFPPCYKEELILSTYYMSQYLIDLRESKCQLYLILTSGDKHSPFGTGSEGCWNCWTIGLALQKRRRISRLHFEHRPIFSGTSTAFNNENIVDYVPIANVRHLPPLSLCVLVAVLTSLCTQLAVFLLSCLWAALRKCFDRRRRNGTVVGSAASINRHQSDKLLCCTTTLTPTRKRRRGEGPKTTEGEADRAKTADCCGDKTWRRIIQVWR</sequence>
<keyword evidence="12 15" id="KW-0407">Ion channel</keyword>
<accession>A0A914I7G0</accession>
<organism evidence="17 18">
    <name type="scientific">Globodera rostochiensis</name>
    <name type="common">Golden nematode worm</name>
    <name type="synonym">Heterodera rostochiensis</name>
    <dbReference type="NCBI Taxonomy" id="31243"/>
    <lineage>
        <taxon>Eukaryota</taxon>
        <taxon>Metazoa</taxon>
        <taxon>Ecdysozoa</taxon>
        <taxon>Nematoda</taxon>
        <taxon>Chromadorea</taxon>
        <taxon>Rhabditida</taxon>
        <taxon>Tylenchina</taxon>
        <taxon>Tylenchomorpha</taxon>
        <taxon>Tylenchoidea</taxon>
        <taxon>Heteroderidae</taxon>
        <taxon>Heteroderinae</taxon>
        <taxon>Globodera</taxon>
    </lineage>
</organism>
<feature type="transmembrane region" description="Helical" evidence="15">
    <location>
        <begin position="443"/>
        <end position="462"/>
    </location>
</feature>
<dbReference type="AlphaFoldDB" id="A0A914I7G0"/>
<comment type="function">
    <text evidence="15">Structural component of the gap junctions.</text>
</comment>
<feature type="transmembrane region" description="Helical" evidence="15">
    <location>
        <begin position="28"/>
        <end position="47"/>
    </location>
</feature>
<feature type="transmembrane region" description="Helical" evidence="15">
    <location>
        <begin position="641"/>
        <end position="665"/>
    </location>
</feature>
<proteinExistence type="inferred from homology"/>
<dbReference type="InterPro" id="IPR012506">
    <property type="entry name" value="TMEM86B-like"/>
</dbReference>
<dbReference type="PANTHER" id="PTHR11893:SF20">
    <property type="entry name" value="INNEXIN-3"/>
    <property type="match status" value="1"/>
</dbReference>
<feature type="transmembrane region" description="Helical" evidence="15">
    <location>
        <begin position="509"/>
        <end position="527"/>
    </location>
</feature>
<evidence type="ECO:0000256" key="7">
    <source>
        <dbReference type="ARBA" id="ARBA00022868"/>
    </source>
</evidence>
<comment type="catalytic activity">
    <reaction evidence="14">
        <text>a 1-O-(1Z-alkenyl)-sn-glycero-3-phosphocholine + H2O = a 2,3-saturated aldehyde + sn-glycerol 3-phosphocholine</text>
        <dbReference type="Rhea" id="RHEA:22544"/>
        <dbReference type="ChEBI" id="CHEBI:15377"/>
        <dbReference type="ChEBI" id="CHEBI:16870"/>
        <dbReference type="ChEBI" id="CHEBI:73359"/>
        <dbReference type="ChEBI" id="CHEBI:77287"/>
        <dbReference type="EC" id="3.3.2.2"/>
    </reaction>
</comment>
<feature type="transmembrane region" description="Helical" evidence="15">
    <location>
        <begin position="391"/>
        <end position="410"/>
    </location>
</feature>
<evidence type="ECO:0000313" key="18">
    <source>
        <dbReference type="WBParaSite" id="Gr19_v10_g8203.t3"/>
    </source>
</evidence>
<evidence type="ECO:0000256" key="8">
    <source>
        <dbReference type="ARBA" id="ARBA00022949"/>
    </source>
</evidence>
<evidence type="ECO:0000256" key="15">
    <source>
        <dbReference type="RuleBase" id="RU010713"/>
    </source>
</evidence>
<evidence type="ECO:0000256" key="16">
    <source>
        <dbReference type="SAM" id="MobiDB-lite"/>
    </source>
</evidence>
<dbReference type="GO" id="GO:0005243">
    <property type="term" value="F:gap junction channel activity"/>
    <property type="evidence" value="ECO:0007669"/>
    <property type="project" value="TreeGrafter"/>
</dbReference>
<keyword evidence="7" id="KW-0303">Gap junction</keyword>
<feature type="region of interest" description="Disordered" evidence="16">
    <location>
        <begin position="703"/>
        <end position="722"/>
    </location>
</feature>
<feature type="transmembrane region" description="Helical" evidence="15">
    <location>
        <begin position="96"/>
        <end position="118"/>
    </location>
</feature>